<dbReference type="Proteomes" id="UP001329915">
    <property type="component" value="Chromosome"/>
</dbReference>
<dbReference type="AlphaFoldDB" id="A0AAU0UN08"/>
<gene>
    <name evidence="2" type="ORF">MFMK1_001570</name>
</gene>
<organism evidence="2 3">
    <name type="scientific">Metallumcola ferriviriculae</name>
    <dbReference type="NCBI Taxonomy" id="3039180"/>
    <lineage>
        <taxon>Bacteria</taxon>
        <taxon>Bacillati</taxon>
        <taxon>Bacillota</taxon>
        <taxon>Clostridia</taxon>
        <taxon>Neomoorellales</taxon>
        <taxon>Desulfitibacteraceae</taxon>
        <taxon>Metallumcola</taxon>
    </lineage>
</organism>
<keyword evidence="1" id="KW-0812">Transmembrane</keyword>
<sequence>MKDRLISGGIAGLIAGVIQNIYGAVIKATGITDRSFSDFAEVLIMNKPAQTLIGTIVGFIGHIIVGTMFGVLFSYIILLTSHRYFVLKGLGYGAILWFLLMGFGTIFNLAQFQDIPPTPALTTFIGALIYGVTLAYSLRIIDKNTRLL</sequence>
<accession>A0AAU0UN08</accession>
<proteinExistence type="predicted"/>
<name>A0AAU0UN08_9FIRM</name>
<evidence type="ECO:0000256" key="1">
    <source>
        <dbReference type="SAM" id="Phobius"/>
    </source>
</evidence>
<keyword evidence="1" id="KW-0472">Membrane</keyword>
<evidence type="ECO:0000313" key="3">
    <source>
        <dbReference type="Proteomes" id="UP001329915"/>
    </source>
</evidence>
<dbReference type="RefSeq" id="WP_366924581.1">
    <property type="nucleotide sequence ID" value="NZ_CP121694.1"/>
</dbReference>
<dbReference type="KEGG" id="dbc:MFMK1_001570"/>
<feature type="transmembrane region" description="Helical" evidence="1">
    <location>
        <begin position="118"/>
        <end position="138"/>
    </location>
</feature>
<protein>
    <recommendedName>
        <fullName evidence="4">DUF1440 domain-containing protein</fullName>
    </recommendedName>
</protein>
<feature type="transmembrane region" description="Helical" evidence="1">
    <location>
        <begin position="52"/>
        <end position="78"/>
    </location>
</feature>
<dbReference type="EMBL" id="CP121694">
    <property type="protein sequence ID" value="WRO21752.1"/>
    <property type="molecule type" value="Genomic_DNA"/>
</dbReference>
<reference evidence="2 3" key="1">
    <citation type="submission" date="2023-04" db="EMBL/GenBank/DDBJ databases">
        <authorList>
            <person name="Hsu D."/>
        </authorList>
    </citation>
    <scope>NUCLEOTIDE SEQUENCE [LARGE SCALE GENOMIC DNA]</scope>
    <source>
        <strain evidence="2 3">MK1</strain>
    </source>
</reference>
<keyword evidence="3" id="KW-1185">Reference proteome</keyword>
<evidence type="ECO:0008006" key="4">
    <source>
        <dbReference type="Google" id="ProtNLM"/>
    </source>
</evidence>
<evidence type="ECO:0000313" key="2">
    <source>
        <dbReference type="EMBL" id="WRO21752.1"/>
    </source>
</evidence>
<feature type="transmembrane region" description="Helical" evidence="1">
    <location>
        <begin position="90"/>
        <end position="112"/>
    </location>
</feature>
<keyword evidence="1" id="KW-1133">Transmembrane helix</keyword>